<sequence length="536" mass="58038">MLNTPIATVPATEDRIDSVAMQDVAHVINEKQCTRSVPLFHENANTDSEEDGPPNGGYAWICTICVFLINAHTWGVNSTWGVILDYFLEHESFPNAKPLEYALIGGLSLAQSMMISPVAGISREHLGTRSTLLIGTIVVSASLFASAYATKLWHLFLSQGVCYGWGMGFLYITATTVLPNWFSTHRSLAVGLATSGAGLGGLAYNLIAERTIQTLGVAWTYRIVAICTLVANTFSSFFLRDRTQRVTKKPAPETETPGPLPRPQPAQQPQLSQQPQPQPARPSKEKPARSRLLGNFDLRALRRIEVLLVIFWGVTTELGYIALYYSLPNYASSIGLSPSQGAAANALLNLGLALGRPVVGYYSDALGRINMSTLMTLFCGVVCLALWIPARGFPALAAFAALAGTACGTFWGTVAPVLAEVVGIEGMAGVFGLVCFAMVLPTMFAEPIAMHLVGEAGEHAGVRRYLAAQLFVGVAYLAGAVSLLLLRAWKIGEIERQEELVQRAEGPLNTRLKFAVPRRAENSWTTLRRVFLPKKV</sequence>
<protein>
    <submittedName>
        <fullName evidence="6">Major facilitator superfamily</fullName>
    </submittedName>
</protein>
<feature type="transmembrane region" description="Helical" evidence="4">
    <location>
        <begin position="426"/>
        <end position="445"/>
    </location>
</feature>
<dbReference type="GO" id="GO:0022857">
    <property type="term" value="F:transmembrane transporter activity"/>
    <property type="evidence" value="ECO:0007669"/>
    <property type="project" value="InterPro"/>
</dbReference>
<keyword evidence="4" id="KW-0812">Transmembrane</keyword>
<feature type="transmembrane region" description="Helical" evidence="4">
    <location>
        <begin position="156"/>
        <end position="181"/>
    </location>
</feature>
<dbReference type="Gene3D" id="1.20.1250.20">
    <property type="entry name" value="MFS general substrate transporter like domains"/>
    <property type="match status" value="2"/>
</dbReference>
<dbReference type="InterPro" id="IPR050327">
    <property type="entry name" value="Proton-linked_MCT"/>
</dbReference>
<feature type="transmembrane region" description="Helical" evidence="4">
    <location>
        <begin position="396"/>
        <end position="419"/>
    </location>
</feature>
<organism evidence="6 7">
    <name type="scientific">Macrophomina phaseolina (strain MS6)</name>
    <name type="common">Charcoal rot fungus</name>
    <dbReference type="NCBI Taxonomy" id="1126212"/>
    <lineage>
        <taxon>Eukaryota</taxon>
        <taxon>Fungi</taxon>
        <taxon>Dikarya</taxon>
        <taxon>Ascomycota</taxon>
        <taxon>Pezizomycotina</taxon>
        <taxon>Dothideomycetes</taxon>
        <taxon>Dothideomycetes incertae sedis</taxon>
        <taxon>Botryosphaeriales</taxon>
        <taxon>Botryosphaeriaceae</taxon>
        <taxon>Macrophomina</taxon>
    </lineage>
</organism>
<dbReference type="InterPro" id="IPR011701">
    <property type="entry name" value="MFS"/>
</dbReference>
<dbReference type="InterPro" id="IPR036259">
    <property type="entry name" value="MFS_trans_sf"/>
</dbReference>
<dbReference type="PROSITE" id="PS50850">
    <property type="entry name" value="MFS"/>
    <property type="match status" value="1"/>
</dbReference>
<feature type="transmembrane region" description="Helical" evidence="4">
    <location>
        <begin position="339"/>
        <end position="359"/>
    </location>
</feature>
<comment type="similarity">
    <text evidence="2">Belongs to the major facilitator superfamily. Monocarboxylate porter (TC 2.A.1.13) family.</text>
</comment>
<dbReference type="InterPro" id="IPR020846">
    <property type="entry name" value="MFS_dom"/>
</dbReference>
<evidence type="ECO:0000256" key="3">
    <source>
        <dbReference type="SAM" id="MobiDB-lite"/>
    </source>
</evidence>
<feature type="transmembrane region" description="Helical" evidence="4">
    <location>
        <begin position="371"/>
        <end position="390"/>
    </location>
</feature>
<comment type="subcellular location">
    <subcellularLocation>
        <location evidence="1">Membrane</location>
        <topology evidence="1">Multi-pass membrane protein</topology>
    </subcellularLocation>
</comment>
<evidence type="ECO:0000256" key="1">
    <source>
        <dbReference type="ARBA" id="ARBA00004141"/>
    </source>
</evidence>
<accession>K2S4L0</accession>
<dbReference type="PANTHER" id="PTHR11360:SF315">
    <property type="entry name" value="TRANSPORTER MCH2-RELATED"/>
    <property type="match status" value="1"/>
</dbReference>
<feature type="transmembrane region" description="Helical" evidence="4">
    <location>
        <begin position="219"/>
        <end position="239"/>
    </location>
</feature>
<evidence type="ECO:0000256" key="4">
    <source>
        <dbReference type="SAM" id="Phobius"/>
    </source>
</evidence>
<dbReference type="EMBL" id="AHHD01000101">
    <property type="protein sequence ID" value="EKG19942.1"/>
    <property type="molecule type" value="Genomic_DNA"/>
</dbReference>
<feature type="transmembrane region" description="Helical" evidence="4">
    <location>
        <begin position="188"/>
        <end position="207"/>
    </location>
</feature>
<evidence type="ECO:0000313" key="6">
    <source>
        <dbReference type="EMBL" id="EKG19942.1"/>
    </source>
</evidence>
<feature type="domain" description="Major facilitator superfamily (MFS) profile" evidence="5">
    <location>
        <begin position="305"/>
        <end position="536"/>
    </location>
</feature>
<feature type="region of interest" description="Disordered" evidence="3">
    <location>
        <begin position="246"/>
        <end position="288"/>
    </location>
</feature>
<dbReference type="FunCoup" id="K2S4L0">
    <property type="interactions" value="136"/>
</dbReference>
<dbReference type="AlphaFoldDB" id="K2S4L0"/>
<name>K2S4L0_MACPH</name>
<dbReference type="VEuPathDB" id="FungiDB:MPH_02770"/>
<dbReference type="Proteomes" id="UP000007129">
    <property type="component" value="Unassembled WGS sequence"/>
</dbReference>
<dbReference type="InParanoid" id="K2S4L0"/>
<dbReference type="GO" id="GO:0016020">
    <property type="term" value="C:membrane"/>
    <property type="evidence" value="ECO:0007669"/>
    <property type="project" value="UniProtKB-SubCell"/>
</dbReference>
<evidence type="ECO:0000313" key="7">
    <source>
        <dbReference type="Proteomes" id="UP000007129"/>
    </source>
</evidence>
<dbReference type="HOGENOM" id="CLU_001265_1_2_1"/>
<dbReference type="SUPFAM" id="SSF103473">
    <property type="entry name" value="MFS general substrate transporter"/>
    <property type="match status" value="1"/>
</dbReference>
<dbReference type="OrthoDB" id="6499973at2759"/>
<feature type="transmembrane region" description="Helical" evidence="4">
    <location>
        <begin position="465"/>
        <end position="486"/>
    </location>
</feature>
<evidence type="ECO:0000256" key="2">
    <source>
        <dbReference type="ARBA" id="ARBA00006727"/>
    </source>
</evidence>
<keyword evidence="4" id="KW-0472">Membrane</keyword>
<feature type="transmembrane region" description="Helical" evidence="4">
    <location>
        <begin position="132"/>
        <end position="150"/>
    </location>
</feature>
<feature type="transmembrane region" description="Helical" evidence="4">
    <location>
        <begin position="306"/>
        <end position="327"/>
    </location>
</feature>
<dbReference type="PANTHER" id="PTHR11360">
    <property type="entry name" value="MONOCARBOXYLATE TRANSPORTER"/>
    <property type="match status" value="1"/>
</dbReference>
<gene>
    <name evidence="6" type="ORF">MPH_02770</name>
</gene>
<dbReference type="eggNOG" id="KOG2504">
    <property type="taxonomic scope" value="Eukaryota"/>
</dbReference>
<reference evidence="6 7" key="1">
    <citation type="journal article" date="2012" name="BMC Genomics">
        <title>Tools to kill: Genome of one of the most destructive plant pathogenic fungi Macrophomina phaseolina.</title>
        <authorList>
            <person name="Islam M.S."/>
            <person name="Haque M.S."/>
            <person name="Islam M.M."/>
            <person name="Emdad E.M."/>
            <person name="Halim A."/>
            <person name="Hossen Q.M.M."/>
            <person name="Hossain M.Z."/>
            <person name="Ahmed B."/>
            <person name="Rahim S."/>
            <person name="Rahman M.S."/>
            <person name="Alam M.M."/>
            <person name="Hou S."/>
            <person name="Wan X."/>
            <person name="Saito J.A."/>
            <person name="Alam M."/>
        </authorList>
    </citation>
    <scope>NUCLEOTIDE SEQUENCE [LARGE SCALE GENOMIC DNA]</scope>
    <source>
        <strain evidence="6 7">MS6</strain>
    </source>
</reference>
<proteinExistence type="inferred from homology"/>
<dbReference type="Pfam" id="PF07690">
    <property type="entry name" value="MFS_1"/>
    <property type="match status" value="1"/>
</dbReference>
<keyword evidence="4" id="KW-1133">Transmembrane helix</keyword>
<evidence type="ECO:0000259" key="5">
    <source>
        <dbReference type="PROSITE" id="PS50850"/>
    </source>
</evidence>
<comment type="caution">
    <text evidence="6">The sequence shown here is derived from an EMBL/GenBank/DDBJ whole genome shotgun (WGS) entry which is preliminary data.</text>
</comment>